<feature type="region of interest" description="Disordered" evidence="1">
    <location>
        <begin position="107"/>
        <end position="137"/>
    </location>
</feature>
<gene>
    <name evidence="2" type="ORF">SCF082_LOCUS38528</name>
</gene>
<reference evidence="2 3" key="1">
    <citation type="submission" date="2024-02" db="EMBL/GenBank/DDBJ databases">
        <authorList>
            <person name="Chen Y."/>
            <person name="Shah S."/>
            <person name="Dougan E. K."/>
            <person name="Thang M."/>
            <person name="Chan C."/>
        </authorList>
    </citation>
    <scope>NUCLEOTIDE SEQUENCE [LARGE SCALE GENOMIC DNA]</scope>
</reference>
<evidence type="ECO:0000256" key="1">
    <source>
        <dbReference type="SAM" id="MobiDB-lite"/>
    </source>
</evidence>
<keyword evidence="3" id="KW-1185">Reference proteome</keyword>
<comment type="caution">
    <text evidence="2">The sequence shown here is derived from an EMBL/GenBank/DDBJ whole genome shotgun (WGS) entry which is preliminary data.</text>
</comment>
<evidence type="ECO:0000313" key="3">
    <source>
        <dbReference type="Proteomes" id="UP001642464"/>
    </source>
</evidence>
<accession>A0ABP0PXX4</accession>
<dbReference type="EMBL" id="CAXAMM010038784">
    <property type="protein sequence ID" value="CAK9080861.1"/>
    <property type="molecule type" value="Genomic_DNA"/>
</dbReference>
<organism evidence="2 3">
    <name type="scientific">Durusdinium trenchii</name>
    <dbReference type="NCBI Taxonomy" id="1381693"/>
    <lineage>
        <taxon>Eukaryota</taxon>
        <taxon>Sar</taxon>
        <taxon>Alveolata</taxon>
        <taxon>Dinophyceae</taxon>
        <taxon>Suessiales</taxon>
        <taxon>Symbiodiniaceae</taxon>
        <taxon>Durusdinium</taxon>
    </lineage>
</organism>
<proteinExistence type="predicted"/>
<dbReference type="Proteomes" id="UP001642464">
    <property type="component" value="Unassembled WGS sequence"/>
</dbReference>
<name>A0ABP0PXX4_9DINO</name>
<sequence length="158" mass="17619">MANANHVVDLLFDPTGPLKELHDRVQEAGCSVDPEGNPVKILFVPCTENQLLELEDLAAHGYELCRKKHILALQADHKVIDQALRAHIARAHRPELKKVARLSARHTPGDWEAEAASSSQVKKHEGRRDEEDQEGPIIEEIGDFVSTFSGWGFPSYNP</sequence>
<protein>
    <submittedName>
        <fullName evidence="2">Uncharacterized protein</fullName>
    </submittedName>
</protein>
<evidence type="ECO:0000313" key="2">
    <source>
        <dbReference type="EMBL" id="CAK9080861.1"/>
    </source>
</evidence>